<comment type="caution">
    <text evidence="1">The sequence shown here is derived from an EMBL/GenBank/DDBJ whole genome shotgun (WGS) entry which is preliminary data.</text>
</comment>
<name>A0A429V8H9_9SPHN</name>
<dbReference type="Proteomes" id="UP000274661">
    <property type="component" value="Unassembled WGS sequence"/>
</dbReference>
<accession>A0A429V8H9</accession>
<dbReference type="AlphaFoldDB" id="A0A429V8H9"/>
<organism evidence="1 2">
    <name type="scientific">Sphingomonas ginkgonis</name>
    <dbReference type="NCBI Taxonomy" id="2315330"/>
    <lineage>
        <taxon>Bacteria</taxon>
        <taxon>Pseudomonadati</taxon>
        <taxon>Pseudomonadota</taxon>
        <taxon>Alphaproteobacteria</taxon>
        <taxon>Sphingomonadales</taxon>
        <taxon>Sphingomonadaceae</taxon>
        <taxon>Sphingomonas</taxon>
    </lineage>
</organism>
<dbReference type="RefSeq" id="WP_126718067.1">
    <property type="nucleotide sequence ID" value="NZ_RWJF01000001.1"/>
</dbReference>
<dbReference type="EMBL" id="RWJF01000001">
    <property type="protein sequence ID" value="RST30235.1"/>
    <property type="molecule type" value="Genomic_DNA"/>
</dbReference>
<evidence type="ECO:0000313" key="1">
    <source>
        <dbReference type="EMBL" id="RST30235.1"/>
    </source>
</evidence>
<gene>
    <name evidence="1" type="ORF">HMF7854_04890</name>
</gene>
<reference evidence="1 2" key="1">
    <citation type="submission" date="2018-12" db="EMBL/GenBank/DDBJ databases">
        <title>Sphingomonas sp. HMF7854 Genome sequencing and assembly.</title>
        <authorList>
            <person name="Cha I."/>
            <person name="Kang H."/>
            <person name="Kim H."/>
            <person name="Kang J."/>
            <person name="Joh K."/>
        </authorList>
    </citation>
    <scope>NUCLEOTIDE SEQUENCE [LARGE SCALE GENOMIC DNA]</scope>
    <source>
        <strain evidence="1 2">HMF7854</strain>
    </source>
</reference>
<evidence type="ECO:0000313" key="2">
    <source>
        <dbReference type="Proteomes" id="UP000274661"/>
    </source>
</evidence>
<dbReference type="OrthoDB" id="6691870at2"/>
<sequence length="118" mass="13270">MIRALAALALMAAVPGDRSGLVGRYRLSQMEMGGALELRGDGEFRYELDYGAVSEAATGRWRPAPGGVFLFSRPMPRALLEQIERSDAGFHDQWLARDGRDLLLDRWDARMRFRPSDD</sequence>
<protein>
    <submittedName>
        <fullName evidence="1">Uncharacterized protein</fullName>
    </submittedName>
</protein>
<keyword evidence="2" id="KW-1185">Reference proteome</keyword>
<proteinExistence type="predicted"/>